<keyword evidence="11 17" id="KW-1133">Transmembrane helix</keyword>
<dbReference type="GO" id="GO:0005886">
    <property type="term" value="C:plasma membrane"/>
    <property type="evidence" value="ECO:0007669"/>
    <property type="project" value="UniProtKB-SubCell"/>
</dbReference>
<name>A0A1M5L4N6_9BACI</name>
<accession>A0A1M5L4N6</accession>
<dbReference type="FunFam" id="3.30.565.10:FF:000006">
    <property type="entry name" value="Sensor histidine kinase WalK"/>
    <property type="match status" value="1"/>
</dbReference>
<dbReference type="Pfam" id="PF00672">
    <property type="entry name" value="HAMP"/>
    <property type="match status" value="1"/>
</dbReference>
<dbReference type="CDD" id="cd00082">
    <property type="entry name" value="HisKA"/>
    <property type="match status" value="1"/>
</dbReference>
<comment type="function">
    <text evidence="15">Member of the two-component regulatory system HssS/HssR involved in intracellular heme homeostasis and tempering of staphylococcal virulence. HssS functions as a heme sensor histidine kinase which is autophosphorylated at a histidine residue and transfers its phosphate group to an aspartate residue of HssR. HssR/HssS activates the expression of hrtAB, an efflux pump, in response to extracellular heme, hemin, hemoglobin or blood.</text>
</comment>
<dbReference type="GO" id="GO:0005524">
    <property type="term" value="F:ATP binding"/>
    <property type="evidence" value="ECO:0007669"/>
    <property type="project" value="UniProtKB-KW"/>
</dbReference>
<evidence type="ECO:0000256" key="5">
    <source>
        <dbReference type="ARBA" id="ARBA00022553"/>
    </source>
</evidence>
<keyword evidence="8" id="KW-0547">Nucleotide-binding</keyword>
<dbReference type="InterPro" id="IPR004358">
    <property type="entry name" value="Sig_transdc_His_kin-like_C"/>
</dbReference>
<sequence length="451" mass="51580">MIRSLYLKIVITFISVVIISIIISYFVTPFSFHREDLFKEEIVKVSNGFADLIEITGPEKIPDLLDTLTDDHFELSIANENGVYFETKKLSFDITNEDAKNVLESHEPVLFTDKTDASNRLVGVPIEISNQRYALMVQINYQDEYDELQHGILISLIVVLFVGSLLFVLASRYLVNPIRNLTDAARKVATGNFDVHVENKTKNMDEVGELISSFNHMASELEKIDKMRDDFVSNVSHEIQSPLTSVKGFTKALRDDVIPEDNRKEYLDIIYQEIERLSRLSDNLLRIASLDSEHHPYHPISYRLDEQLRNTVLTTEPLWKDKNIDIQLQLEPVEIYADEDLMEQVWLNLITNAIRYNQQNGQIQISIQIEESEIQVVVKDTGIGIPSEAVPNLFSRFYKVDRSRNRSVDGNGLGLSIVKKILTIHKFDVKVDSNEGEGSTFTIKIPIHHGD</sequence>
<reference evidence="20 21" key="1">
    <citation type="submission" date="2016-11" db="EMBL/GenBank/DDBJ databases">
        <authorList>
            <person name="Jaros S."/>
            <person name="Januszkiewicz K."/>
            <person name="Wedrychowicz H."/>
        </authorList>
    </citation>
    <scope>NUCLEOTIDE SEQUENCE [LARGE SCALE GENOMIC DNA]</scope>
    <source>
        <strain evidence="20 21">IBRC-M 10683</strain>
    </source>
</reference>
<dbReference type="SUPFAM" id="SSF158472">
    <property type="entry name" value="HAMP domain-like"/>
    <property type="match status" value="1"/>
</dbReference>
<dbReference type="GO" id="GO:0000155">
    <property type="term" value="F:phosphorelay sensor kinase activity"/>
    <property type="evidence" value="ECO:0007669"/>
    <property type="project" value="InterPro"/>
</dbReference>
<proteinExistence type="predicted"/>
<dbReference type="SMART" id="SM00387">
    <property type="entry name" value="HATPase_c"/>
    <property type="match status" value="1"/>
</dbReference>
<evidence type="ECO:0000256" key="13">
    <source>
        <dbReference type="ARBA" id="ARBA00023026"/>
    </source>
</evidence>
<evidence type="ECO:0000256" key="9">
    <source>
        <dbReference type="ARBA" id="ARBA00022777"/>
    </source>
</evidence>
<dbReference type="InterPro" id="IPR036890">
    <property type="entry name" value="HATPase_C_sf"/>
</dbReference>
<keyword evidence="21" id="KW-1185">Reference proteome</keyword>
<dbReference type="PROSITE" id="PS50885">
    <property type="entry name" value="HAMP"/>
    <property type="match status" value="1"/>
</dbReference>
<dbReference type="InterPro" id="IPR003660">
    <property type="entry name" value="HAMP_dom"/>
</dbReference>
<evidence type="ECO:0000313" key="20">
    <source>
        <dbReference type="EMBL" id="SHG59987.1"/>
    </source>
</evidence>
<dbReference type="InterPro" id="IPR003661">
    <property type="entry name" value="HisK_dim/P_dom"/>
</dbReference>
<evidence type="ECO:0000256" key="2">
    <source>
        <dbReference type="ARBA" id="ARBA00004651"/>
    </source>
</evidence>
<organism evidence="20 21">
    <name type="scientific">Ornithinibacillus halophilus</name>
    <dbReference type="NCBI Taxonomy" id="930117"/>
    <lineage>
        <taxon>Bacteria</taxon>
        <taxon>Bacillati</taxon>
        <taxon>Bacillota</taxon>
        <taxon>Bacilli</taxon>
        <taxon>Bacillales</taxon>
        <taxon>Bacillaceae</taxon>
        <taxon>Ornithinibacillus</taxon>
    </lineage>
</organism>
<keyword evidence="5" id="KW-0597">Phosphoprotein</keyword>
<feature type="domain" description="Histidine kinase" evidence="18">
    <location>
        <begin position="234"/>
        <end position="449"/>
    </location>
</feature>
<dbReference type="Pfam" id="PF00512">
    <property type="entry name" value="HisKA"/>
    <property type="match status" value="1"/>
</dbReference>
<keyword evidence="14 17" id="KW-0472">Membrane</keyword>
<evidence type="ECO:0000256" key="11">
    <source>
        <dbReference type="ARBA" id="ARBA00022989"/>
    </source>
</evidence>
<dbReference type="InterPro" id="IPR005467">
    <property type="entry name" value="His_kinase_dom"/>
</dbReference>
<gene>
    <name evidence="20" type="ORF">SAMN05216225_104410</name>
</gene>
<dbReference type="Proteomes" id="UP000183988">
    <property type="component" value="Unassembled WGS sequence"/>
</dbReference>
<dbReference type="Gene3D" id="6.10.340.10">
    <property type="match status" value="1"/>
</dbReference>
<keyword evidence="4" id="KW-1003">Cell membrane</keyword>
<dbReference type="Pfam" id="PF02518">
    <property type="entry name" value="HATPase_c"/>
    <property type="match status" value="1"/>
</dbReference>
<dbReference type="CDD" id="cd00075">
    <property type="entry name" value="HATPase"/>
    <property type="match status" value="1"/>
</dbReference>
<dbReference type="InterPro" id="IPR050398">
    <property type="entry name" value="HssS/ArlS-like"/>
</dbReference>
<evidence type="ECO:0000256" key="7">
    <source>
        <dbReference type="ARBA" id="ARBA00022692"/>
    </source>
</evidence>
<dbReference type="SMART" id="SM00304">
    <property type="entry name" value="HAMP"/>
    <property type="match status" value="1"/>
</dbReference>
<dbReference type="Gene3D" id="1.10.287.130">
    <property type="match status" value="1"/>
</dbReference>
<evidence type="ECO:0000256" key="14">
    <source>
        <dbReference type="ARBA" id="ARBA00023136"/>
    </source>
</evidence>
<comment type="catalytic activity">
    <reaction evidence="1">
        <text>ATP + protein L-histidine = ADP + protein N-phospho-L-histidine.</text>
        <dbReference type="EC" id="2.7.13.3"/>
    </reaction>
</comment>
<dbReference type="PROSITE" id="PS50109">
    <property type="entry name" value="HIS_KIN"/>
    <property type="match status" value="1"/>
</dbReference>
<feature type="transmembrane region" description="Helical" evidence="17">
    <location>
        <begin position="5"/>
        <end position="27"/>
    </location>
</feature>
<feature type="domain" description="HAMP" evidence="19">
    <location>
        <begin position="172"/>
        <end position="226"/>
    </location>
</feature>
<dbReference type="AlphaFoldDB" id="A0A1M5L4N6"/>
<evidence type="ECO:0000256" key="4">
    <source>
        <dbReference type="ARBA" id="ARBA00022475"/>
    </source>
</evidence>
<evidence type="ECO:0000256" key="15">
    <source>
        <dbReference type="ARBA" id="ARBA00037219"/>
    </source>
</evidence>
<dbReference type="PANTHER" id="PTHR45528">
    <property type="entry name" value="SENSOR HISTIDINE KINASE CPXA"/>
    <property type="match status" value="1"/>
</dbReference>
<evidence type="ECO:0000256" key="1">
    <source>
        <dbReference type="ARBA" id="ARBA00000085"/>
    </source>
</evidence>
<keyword evidence="9 20" id="KW-0418">Kinase</keyword>
<evidence type="ECO:0000256" key="17">
    <source>
        <dbReference type="SAM" id="Phobius"/>
    </source>
</evidence>
<dbReference type="InterPro" id="IPR036097">
    <property type="entry name" value="HisK_dim/P_sf"/>
</dbReference>
<keyword evidence="6" id="KW-0808">Transferase</keyword>
<dbReference type="SUPFAM" id="SSF47384">
    <property type="entry name" value="Homodimeric domain of signal transducing histidine kinase"/>
    <property type="match status" value="1"/>
</dbReference>
<dbReference type="Gene3D" id="3.30.565.10">
    <property type="entry name" value="Histidine kinase-like ATPase, C-terminal domain"/>
    <property type="match status" value="1"/>
</dbReference>
<dbReference type="FunFam" id="1.10.287.130:FF:000001">
    <property type="entry name" value="Two-component sensor histidine kinase"/>
    <property type="match status" value="1"/>
</dbReference>
<evidence type="ECO:0000256" key="6">
    <source>
        <dbReference type="ARBA" id="ARBA00022679"/>
    </source>
</evidence>
<dbReference type="EC" id="2.7.13.3" evidence="3"/>
<dbReference type="EMBL" id="FQVW01000044">
    <property type="protein sequence ID" value="SHG59987.1"/>
    <property type="molecule type" value="Genomic_DNA"/>
</dbReference>
<evidence type="ECO:0000256" key="10">
    <source>
        <dbReference type="ARBA" id="ARBA00022840"/>
    </source>
</evidence>
<evidence type="ECO:0000256" key="16">
    <source>
        <dbReference type="ARBA" id="ARBA00040841"/>
    </source>
</evidence>
<dbReference type="STRING" id="930117.SAMN05216225_104410"/>
<evidence type="ECO:0000259" key="18">
    <source>
        <dbReference type="PROSITE" id="PS50109"/>
    </source>
</evidence>
<evidence type="ECO:0000256" key="8">
    <source>
        <dbReference type="ARBA" id="ARBA00022741"/>
    </source>
</evidence>
<protein>
    <recommendedName>
        <fullName evidence="16">Heme sensor protein HssS</fullName>
        <ecNumber evidence="3">2.7.13.3</ecNumber>
    </recommendedName>
</protein>
<dbReference type="OrthoDB" id="9813151at2"/>
<keyword evidence="7 17" id="KW-0812">Transmembrane</keyword>
<keyword evidence="13" id="KW-0843">Virulence</keyword>
<evidence type="ECO:0000256" key="3">
    <source>
        <dbReference type="ARBA" id="ARBA00012438"/>
    </source>
</evidence>
<keyword evidence="10" id="KW-0067">ATP-binding</keyword>
<evidence type="ECO:0000313" key="21">
    <source>
        <dbReference type="Proteomes" id="UP000183988"/>
    </source>
</evidence>
<dbReference type="SUPFAM" id="SSF55874">
    <property type="entry name" value="ATPase domain of HSP90 chaperone/DNA topoisomerase II/histidine kinase"/>
    <property type="match status" value="1"/>
</dbReference>
<dbReference type="CDD" id="cd06225">
    <property type="entry name" value="HAMP"/>
    <property type="match status" value="1"/>
</dbReference>
<evidence type="ECO:0000256" key="12">
    <source>
        <dbReference type="ARBA" id="ARBA00023012"/>
    </source>
</evidence>
<dbReference type="InterPro" id="IPR003594">
    <property type="entry name" value="HATPase_dom"/>
</dbReference>
<dbReference type="SMART" id="SM00388">
    <property type="entry name" value="HisKA"/>
    <property type="match status" value="1"/>
</dbReference>
<keyword evidence="12" id="KW-0902">Two-component regulatory system</keyword>
<feature type="transmembrane region" description="Helical" evidence="17">
    <location>
        <begin position="151"/>
        <end position="170"/>
    </location>
</feature>
<comment type="subcellular location">
    <subcellularLocation>
        <location evidence="2">Cell membrane</location>
        <topology evidence="2">Multi-pass membrane protein</topology>
    </subcellularLocation>
</comment>
<dbReference type="PRINTS" id="PR00344">
    <property type="entry name" value="BCTRLSENSOR"/>
</dbReference>
<dbReference type="PANTHER" id="PTHR45528:SF11">
    <property type="entry name" value="HISTIDINE KINASE"/>
    <property type="match status" value="1"/>
</dbReference>
<evidence type="ECO:0000259" key="19">
    <source>
        <dbReference type="PROSITE" id="PS50885"/>
    </source>
</evidence>